<dbReference type="InterPro" id="IPR036104">
    <property type="entry name" value="BFN_sf"/>
</dbReference>
<evidence type="ECO:0000259" key="4">
    <source>
        <dbReference type="PROSITE" id="PS51658"/>
    </source>
</evidence>
<feature type="compositionally biased region" description="Basic and acidic residues" evidence="2">
    <location>
        <begin position="170"/>
        <end position="185"/>
    </location>
</feature>
<accession>G8R1X3</accession>
<dbReference type="Pfam" id="PF02577">
    <property type="entry name" value="BFN_dom"/>
    <property type="match status" value="1"/>
</dbReference>
<reference evidence="5 6" key="1">
    <citation type="journal article" date="2012" name="Stand. Genomic Sci.">
        <title>Genome sequence of the orange-pigmented seawater bacterium Owenweeksia hongkongensis type strain (UST20020801(T)).</title>
        <authorList>
            <person name="Riedel T."/>
            <person name="Held B."/>
            <person name="Nolan M."/>
            <person name="Lucas S."/>
            <person name="Lapidus A."/>
            <person name="Tice H."/>
            <person name="Del Rio T.G."/>
            <person name="Cheng J.F."/>
            <person name="Han C."/>
            <person name="Tapia R."/>
            <person name="Goodwin L.A."/>
            <person name="Pitluck S."/>
            <person name="Liolios K."/>
            <person name="Mavromatis K."/>
            <person name="Pagani I."/>
            <person name="Ivanova N."/>
            <person name="Mikhailova N."/>
            <person name="Pati A."/>
            <person name="Chen A."/>
            <person name="Palaniappan K."/>
            <person name="Rohde M."/>
            <person name="Tindall B.J."/>
            <person name="Detter J.C."/>
            <person name="Goker M."/>
            <person name="Woyke T."/>
            <person name="Bristow J."/>
            <person name="Eisen J.A."/>
            <person name="Markowitz V."/>
            <person name="Hugenholtz P."/>
            <person name="Klenk H.P."/>
            <person name="Kyrpides N.C."/>
        </authorList>
    </citation>
    <scope>NUCLEOTIDE SEQUENCE</scope>
    <source>
        <strain evidence="6">DSM 17368 / JCM 12287 / NRRL B-23963</strain>
    </source>
</reference>
<keyword evidence="1" id="KW-0742">SOS response</keyword>
<name>G8R1X3_OWEHD</name>
<evidence type="ECO:0000313" key="5">
    <source>
        <dbReference type="EMBL" id="AEV33923.1"/>
    </source>
</evidence>
<dbReference type="PROSITE" id="PS50151">
    <property type="entry name" value="UVR"/>
    <property type="match status" value="1"/>
</dbReference>
<dbReference type="InterPro" id="IPR036876">
    <property type="entry name" value="UVR_dom_sf"/>
</dbReference>
<feature type="domain" description="UVR" evidence="3">
    <location>
        <begin position="174"/>
        <end position="209"/>
    </location>
</feature>
<dbReference type="OrthoDB" id="9788698at2"/>
<dbReference type="STRING" id="926562.Oweho_2966"/>
<dbReference type="PROSITE" id="PS51658">
    <property type="entry name" value="BFN"/>
    <property type="match status" value="1"/>
</dbReference>
<dbReference type="InterPro" id="IPR001943">
    <property type="entry name" value="UVR_dom"/>
</dbReference>
<dbReference type="Gene3D" id="4.10.860.10">
    <property type="entry name" value="UVR domain"/>
    <property type="match status" value="1"/>
</dbReference>
<evidence type="ECO:0000313" key="6">
    <source>
        <dbReference type="Proteomes" id="UP000005631"/>
    </source>
</evidence>
<dbReference type="EMBL" id="CP003156">
    <property type="protein sequence ID" value="AEV33923.1"/>
    <property type="molecule type" value="Genomic_DNA"/>
</dbReference>
<feature type="domain" description="BFN" evidence="4">
    <location>
        <begin position="3"/>
        <end position="136"/>
    </location>
</feature>
<dbReference type="KEGG" id="oho:Oweho_2966"/>
<gene>
    <name evidence="5" type="ordered locus">Oweho_2966</name>
</gene>
<evidence type="ECO:0000256" key="1">
    <source>
        <dbReference type="ARBA" id="ARBA00023236"/>
    </source>
</evidence>
<dbReference type="Proteomes" id="UP000005631">
    <property type="component" value="Chromosome"/>
</dbReference>
<dbReference type="RefSeq" id="WP_014203272.1">
    <property type="nucleotide sequence ID" value="NC_016599.1"/>
</dbReference>
<dbReference type="SUPFAM" id="SSF46600">
    <property type="entry name" value="C-terminal UvrC-binding domain of UvrB"/>
    <property type="match status" value="1"/>
</dbReference>
<dbReference type="Pfam" id="PF02151">
    <property type="entry name" value="UVR"/>
    <property type="match status" value="1"/>
</dbReference>
<evidence type="ECO:0000256" key="2">
    <source>
        <dbReference type="SAM" id="MobiDB-lite"/>
    </source>
</evidence>
<organism evidence="5 6">
    <name type="scientific">Owenweeksia hongkongensis (strain DSM 17368 / CIP 108786 / JCM 12287 / NRRL B-23963 / UST20020801)</name>
    <dbReference type="NCBI Taxonomy" id="926562"/>
    <lineage>
        <taxon>Bacteria</taxon>
        <taxon>Pseudomonadati</taxon>
        <taxon>Bacteroidota</taxon>
        <taxon>Flavobacteriia</taxon>
        <taxon>Flavobacteriales</taxon>
        <taxon>Owenweeksiaceae</taxon>
        <taxon>Owenweeksia</taxon>
    </lineage>
</organism>
<keyword evidence="6" id="KW-1185">Reference proteome</keyword>
<evidence type="ECO:0000259" key="3">
    <source>
        <dbReference type="PROSITE" id="PS50151"/>
    </source>
</evidence>
<dbReference type="AlphaFoldDB" id="G8R1X3"/>
<sequence length="209" mass="23040">MDRVRLHIKGLSYSQTQSGAYALVLGEENGERRLPIIIGGFEAQSIAIALEKGVNPPRPLTHDLFKNFADVFQIKLKEVIIHKLQDGVFFSILVCENNGQEQVLDARTSDAVALAIRFDCPVFTYKDILDKAGIILKEGQGTGKAPSAPKSTIQTEEAAAETTPAPKSTSDLKSKNSDQLHKMMDEAVNNEDYELAARIRDEIDRRSAN</sequence>
<evidence type="ECO:0008006" key="7">
    <source>
        <dbReference type="Google" id="ProtNLM"/>
    </source>
</evidence>
<dbReference type="PANTHER" id="PTHR15160:SF1">
    <property type="entry name" value="VON HIPPEL-LINDAU DISEASE TUMOR SUPPRESSOR"/>
    <property type="match status" value="1"/>
</dbReference>
<dbReference type="Gene3D" id="3.10.690.10">
    <property type="entry name" value="Bifunctional nuclease domain"/>
    <property type="match status" value="1"/>
</dbReference>
<protein>
    <recommendedName>
        <fullName evidence="7">BFN domain-containing protein</fullName>
    </recommendedName>
</protein>
<dbReference type="InterPro" id="IPR003729">
    <property type="entry name" value="Bi_nuclease_dom"/>
</dbReference>
<keyword evidence="1" id="KW-0227">DNA damage</keyword>
<dbReference type="HOGENOM" id="CLU_096111_1_0_10"/>
<dbReference type="PATRIC" id="fig|926562.3.peg.2983"/>
<feature type="region of interest" description="Disordered" evidence="2">
    <location>
        <begin position="140"/>
        <end position="193"/>
    </location>
</feature>
<dbReference type="GO" id="GO:0009432">
    <property type="term" value="P:SOS response"/>
    <property type="evidence" value="ECO:0007669"/>
    <property type="project" value="UniProtKB-KW"/>
</dbReference>
<dbReference type="GO" id="GO:0004518">
    <property type="term" value="F:nuclease activity"/>
    <property type="evidence" value="ECO:0007669"/>
    <property type="project" value="InterPro"/>
</dbReference>
<dbReference type="eggNOG" id="COG1259">
    <property type="taxonomic scope" value="Bacteria"/>
</dbReference>
<dbReference type="SUPFAM" id="SSF103256">
    <property type="entry name" value="Hypothetical protein TM0160"/>
    <property type="match status" value="1"/>
</dbReference>
<proteinExistence type="predicted"/>
<dbReference type="PANTHER" id="PTHR15160">
    <property type="entry name" value="VON HIPPEL-LINDAU PROTEIN"/>
    <property type="match status" value="1"/>
</dbReference>